<dbReference type="GO" id="GO:0051301">
    <property type="term" value="P:cell division"/>
    <property type="evidence" value="ECO:0007669"/>
    <property type="project" value="UniProtKB-KW"/>
</dbReference>
<evidence type="ECO:0000256" key="4">
    <source>
        <dbReference type="ARBA" id="ARBA00022618"/>
    </source>
</evidence>
<sequence length="236" mass="26726">MPFTPSEIKNKEFTKVKNGLEPAEVSDYLTQLSNEIERLKEEKKQLEKVVEERDTNIKSYQQVHQSVSDALVQAQQAGEETKLAATKEAEATISKAQAQADLIVNDAIEKARHLSFQTEDMKRQSKIFRSRFRMLVEAQLDLLKNDDWDYLLNYDIDAEQVTQENFQHLNNQDITPEEQQQAQTQQSANNANNSESTSNNANSQSVTGSTNNNAVNTNESNSLKSSEEPNQTKSNK</sequence>
<dbReference type="PANTHER" id="PTHR35794">
    <property type="entry name" value="CELL DIVISION PROTEIN DIVIVA"/>
    <property type="match status" value="1"/>
</dbReference>
<evidence type="ECO:0000313" key="10">
    <source>
        <dbReference type="EMBL" id="PTF13162.1"/>
    </source>
</evidence>
<dbReference type="GeneID" id="48888226"/>
<evidence type="ECO:0000256" key="5">
    <source>
        <dbReference type="ARBA" id="ARBA00023054"/>
    </source>
</evidence>
<keyword evidence="6" id="KW-0131">Cell cycle</keyword>
<evidence type="ECO:0000256" key="3">
    <source>
        <dbReference type="ARBA" id="ARBA00022490"/>
    </source>
</evidence>
<dbReference type="Proteomes" id="UP000242088">
    <property type="component" value="Unassembled WGS sequence"/>
</dbReference>
<dbReference type="Gene3D" id="6.10.250.660">
    <property type="match status" value="1"/>
</dbReference>
<evidence type="ECO:0000256" key="7">
    <source>
        <dbReference type="SAM" id="Coils"/>
    </source>
</evidence>
<keyword evidence="5 7" id="KW-0175">Coiled coil</keyword>
<dbReference type="Proteomes" id="UP000242547">
    <property type="component" value="Unassembled WGS sequence"/>
</dbReference>
<feature type="coiled-coil region" evidence="7">
    <location>
        <begin position="29"/>
        <end position="56"/>
    </location>
</feature>
<comment type="similarity">
    <text evidence="2">Belongs to the DivIVA family.</text>
</comment>
<dbReference type="Proteomes" id="UP000243350">
    <property type="component" value="Unassembled WGS sequence"/>
</dbReference>
<evidence type="ECO:0000313" key="11">
    <source>
        <dbReference type="EMBL" id="PTF16203.1"/>
    </source>
</evidence>
<dbReference type="PANTHER" id="PTHR35794:SF2">
    <property type="entry name" value="CELL DIVISION PROTEIN DIVIVA"/>
    <property type="match status" value="1"/>
</dbReference>
<dbReference type="EMBL" id="PYZL01000005">
    <property type="protein sequence ID" value="PTE74425.1"/>
    <property type="molecule type" value="Genomic_DNA"/>
</dbReference>
<protein>
    <submittedName>
        <fullName evidence="11">DivIVA domain-containing protein</fullName>
    </submittedName>
</protein>
<dbReference type="OrthoDB" id="9815492at2"/>
<evidence type="ECO:0000256" key="6">
    <source>
        <dbReference type="ARBA" id="ARBA00023306"/>
    </source>
</evidence>
<organism evidence="11 14">
    <name type="scientific">Staphylococcus devriesei</name>
    <dbReference type="NCBI Taxonomy" id="586733"/>
    <lineage>
        <taxon>Bacteria</taxon>
        <taxon>Bacillati</taxon>
        <taxon>Bacillota</taxon>
        <taxon>Bacilli</taxon>
        <taxon>Bacillales</taxon>
        <taxon>Staphylococcaceae</taxon>
        <taxon>Staphylococcus</taxon>
    </lineage>
</organism>
<keyword evidence="12" id="KW-1185">Reference proteome</keyword>
<evidence type="ECO:0000313" key="9">
    <source>
        <dbReference type="EMBL" id="PTE74425.1"/>
    </source>
</evidence>
<gene>
    <name evidence="9" type="ORF">BUY44_01550</name>
    <name evidence="10" type="ORF">BUY47_10380</name>
    <name evidence="11" type="ORF">BUY48_03495</name>
</gene>
<keyword evidence="3" id="KW-0963">Cytoplasm</keyword>
<feature type="compositionally biased region" description="Low complexity" evidence="8">
    <location>
        <begin position="177"/>
        <end position="222"/>
    </location>
</feature>
<dbReference type="AlphaFoldDB" id="A0A2K4DKT7"/>
<evidence type="ECO:0000313" key="12">
    <source>
        <dbReference type="Proteomes" id="UP000242088"/>
    </source>
</evidence>
<dbReference type="EMBL" id="PYZI01000014">
    <property type="protein sequence ID" value="PTF13162.1"/>
    <property type="molecule type" value="Genomic_DNA"/>
</dbReference>
<evidence type="ECO:0000256" key="1">
    <source>
        <dbReference type="ARBA" id="ARBA00004496"/>
    </source>
</evidence>
<reference evidence="12 13" key="1">
    <citation type="journal article" date="2016" name="Front. Microbiol.">
        <title>Comprehensive Phylogenetic Analysis of Bovine Non-aureus Staphylococci Species Based on Whole-Genome Sequencing.</title>
        <authorList>
            <person name="Naushad S."/>
            <person name="Barkema H.W."/>
            <person name="Luby C."/>
            <person name="Condas L.A."/>
            <person name="Nobrega D.B."/>
            <person name="Carson D.A."/>
            <person name="De Buck J."/>
        </authorList>
    </citation>
    <scope>NUCLEOTIDE SEQUENCE [LARGE SCALE GENOMIC DNA]</scope>
    <source>
        <strain evidence="10 12">SNUC 1409</strain>
        <strain evidence="11 14">SNUC 4143</strain>
        <strain evidence="9 13">SNUC 761</strain>
    </source>
</reference>
<evidence type="ECO:0000256" key="8">
    <source>
        <dbReference type="SAM" id="MobiDB-lite"/>
    </source>
</evidence>
<name>A0A2K4DKT7_9STAP</name>
<dbReference type="InterPro" id="IPR007793">
    <property type="entry name" value="DivIVA_fam"/>
</dbReference>
<reference evidence="11" key="2">
    <citation type="submission" date="2018-03" db="EMBL/GenBank/DDBJ databases">
        <authorList>
            <person name="Keele B.F."/>
        </authorList>
    </citation>
    <scope>NUCLEOTIDE SEQUENCE</scope>
    <source>
        <strain evidence="11">SNUC 4143</strain>
        <strain evidence="9">SNUC 761</strain>
    </source>
</reference>
<keyword evidence="4" id="KW-0132">Cell division</keyword>
<dbReference type="InterPro" id="IPR019933">
    <property type="entry name" value="DivIVA_domain"/>
</dbReference>
<feature type="region of interest" description="Disordered" evidence="8">
    <location>
        <begin position="176"/>
        <end position="236"/>
    </location>
</feature>
<reference evidence="10" key="3">
    <citation type="submission" date="2018-03" db="EMBL/GenBank/DDBJ databases">
        <authorList>
            <person name="Naushad S."/>
        </authorList>
    </citation>
    <scope>NUCLEOTIDE SEQUENCE</scope>
    <source>
        <strain evidence="10">SNUC 1409</strain>
    </source>
</reference>
<comment type="subcellular location">
    <subcellularLocation>
        <location evidence="1">Cytoplasm</location>
    </subcellularLocation>
</comment>
<comment type="caution">
    <text evidence="11">The sequence shown here is derived from an EMBL/GenBank/DDBJ whole genome shotgun (WGS) entry which is preliminary data.</text>
</comment>
<dbReference type="NCBIfam" id="TIGR03544">
    <property type="entry name" value="DivI1A_domain"/>
    <property type="match status" value="1"/>
</dbReference>
<dbReference type="RefSeq" id="WP_103166848.1">
    <property type="nucleotide sequence ID" value="NZ_CP130489.1"/>
</dbReference>
<proteinExistence type="inferred from homology"/>
<evidence type="ECO:0000313" key="13">
    <source>
        <dbReference type="Proteomes" id="UP000242547"/>
    </source>
</evidence>
<dbReference type="Pfam" id="PF05103">
    <property type="entry name" value="DivIVA"/>
    <property type="match status" value="1"/>
</dbReference>
<evidence type="ECO:0000313" key="14">
    <source>
        <dbReference type="Proteomes" id="UP000243350"/>
    </source>
</evidence>
<accession>A0A2K4DKT7</accession>
<evidence type="ECO:0000256" key="2">
    <source>
        <dbReference type="ARBA" id="ARBA00009008"/>
    </source>
</evidence>
<dbReference type="GO" id="GO:0005737">
    <property type="term" value="C:cytoplasm"/>
    <property type="evidence" value="ECO:0007669"/>
    <property type="project" value="UniProtKB-SubCell"/>
</dbReference>
<dbReference type="EMBL" id="PYZH01000013">
    <property type="protein sequence ID" value="PTF16203.1"/>
    <property type="molecule type" value="Genomic_DNA"/>
</dbReference>